<reference evidence="9" key="1">
    <citation type="submission" date="2013-08" db="EMBL/GenBank/DDBJ databases">
        <authorList>
            <person name="Mendez C."/>
            <person name="Richter M."/>
            <person name="Ferrer M."/>
            <person name="Sanchez J."/>
        </authorList>
    </citation>
    <scope>NUCLEOTIDE SEQUENCE</scope>
</reference>
<dbReference type="GO" id="GO:0004831">
    <property type="term" value="F:tyrosine-tRNA ligase activity"/>
    <property type="evidence" value="ECO:0007669"/>
    <property type="project" value="UniProtKB-EC"/>
</dbReference>
<keyword evidence="2" id="KW-0436">Ligase</keyword>
<keyword evidence="5" id="KW-0648">Protein biosynthesis</keyword>
<proteinExistence type="predicted"/>
<keyword evidence="4" id="KW-0067">ATP-binding</keyword>
<evidence type="ECO:0000256" key="4">
    <source>
        <dbReference type="ARBA" id="ARBA00022840"/>
    </source>
</evidence>
<evidence type="ECO:0000313" key="9">
    <source>
        <dbReference type="EMBL" id="EQD28475.1"/>
    </source>
</evidence>
<dbReference type="PANTHER" id="PTHR46264:SF4">
    <property type="entry name" value="TYROSINE--TRNA LIGASE, CYTOPLASMIC"/>
    <property type="match status" value="1"/>
</dbReference>
<dbReference type="EC" id="6.1.1.1" evidence="1"/>
<comment type="catalytic activity">
    <reaction evidence="8">
        <text>tRNA(Tyr) + L-tyrosine + ATP = L-tyrosyl-tRNA(Tyr) + AMP + diphosphate + H(+)</text>
        <dbReference type="Rhea" id="RHEA:10220"/>
        <dbReference type="Rhea" id="RHEA-COMP:9706"/>
        <dbReference type="Rhea" id="RHEA-COMP:9707"/>
        <dbReference type="ChEBI" id="CHEBI:15378"/>
        <dbReference type="ChEBI" id="CHEBI:30616"/>
        <dbReference type="ChEBI" id="CHEBI:33019"/>
        <dbReference type="ChEBI" id="CHEBI:58315"/>
        <dbReference type="ChEBI" id="CHEBI:78442"/>
        <dbReference type="ChEBI" id="CHEBI:78536"/>
        <dbReference type="ChEBI" id="CHEBI:456215"/>
        <dbReference type="EC" id="6.1.1.1"/>
    </reaction>
</comment>
<accession>T0ZFJ0</accession>
<feature type="non-terminal residue" evidence="9">
    <location>
        <position position="103"/>
    </location>
</feature>
<keyword evidence="3" id="KW-0547">Nucleotide-binding</keyword>
<dbReference type="GO" id="GO:0005524">
    <property type="term" value="F:ATP binding"/>
    <property type="evidence" value="ECO:0007669"/>
    <property type="project" value="UniProtKB-KW"/>
</dbReference>
<gene>
    <name evidence="9" type="ORF">B1A_21166</name>
</gene>
<dbReference type="EMBL" id="AUZX01015640">
    <property type="protein sequence ID" value="EQD28475.1"/>
    <property type="molecule type" value="Genomic_DNA"/>
</dbReference>
<evidence type="ECO:0000256" key="5">
    <source>
        <dbReference type="ARBA" id="ARBA00022917"/>
    </source>
</evidence>
<dbReference type="PANTHER" id="PTHR46264">
    <property type="entry name" value="TYROSINE-TRNA LIGASE"/>
    <property type="match status" value="1"/>
</dbReference>
<dbReference type="GO" id="GO:0006437">
    <property type="term" value="P:tyrosyl-tRNA aminoacylation"/>
    <property type="evidence" value="ECO:0007669"/>
    <property type="project" value="TreeGrafter"/>
</dbReference>
<dbReference type="InterPro" id="IPR014729">
    <property type="entry name" value="Rossmann-like_a/b/a_fold"/>
</dbReference>
<sequence>MNEIDLTLFQEVVTEGELKALKLKGAKAYIGFEPSGTAHIGTALMWTARINNLIEAGVSVKILMADWHAMINDKLGGDIERIMESGRSMVAGFKALGLDERAE</sequence>
<dbReference type="SUPFAM" id="SSF52374">
    <property type="entry name" value="Nucleotidylyl transferase"/>
    <property type="match status" value="1"/>
</dbReference>
<evidence type="ECO:0000256" key="3">
    <source>
        <dbReference type="ARBA" id="ARBA00022741"/>
    </source>
</evidence>
<keyword evidence="6 9" id="KW-0030">Aminoacyl-tRNA synthetase</keyword>
<evidence type="ECO:0000256" key="6">
    <source>
        <dbReference type="ARBA" id="ARBA00023146"/>
    </source>
</evidence>
<comment type="caution">
    <text evidence="9">The sequence shown here is derived from an EMBL/GenBank/DDBJ whole genome shotgun (WGS) entry which is preliminary data.</text>
</comment>
<evidence type="ECO:0000256" key="7">
    <source>
        <dbReference type="ARBA" id="ARBA00033323"/>
    </source>
</evidence>
<organism evidence="9">
    <name type="scientific">mine drainage metagenome</name>
    <dbReference type="NCBI Taxonomy" id="410659"/>
    <lineage>
        <taxon>unclassified sequences</taxon>
        <taxon>metagenomes</taxon>
        <taxon>ecological metagenomes</taxon>
    </lineage>
</organism>
<reference evidence="9" key="2">
    <citation type="journal article" date="2014" name="ISME J.">
        <title>Microbial stratification in low pH oxic and suboxic macroscopic growths along an acid mine drainage.</title>
        <authorList>
            <person name="Mendez-Garcia C."/>
            <person name="Mesa V."/>
            <person name="Sprenger R.R."/>
            <person name="Richter M."/>
            <person name="Diez M.S."/>
            <person name="Solano J."/>
            <person name="Bargiela R."/>
            <person name="Golyshina O.V."/>
            <person name="Manteca A."/>
            <person name="Ramos J.L."/>
            <person name="Gallego J.R."/>
            <person name="Llorente I."/>
            <person name="Martins Dos Santos V.A."/>
            <person name="Jensen O.N."/>
            <person name="Pelaez A.I."/>
            <person name="Sanchez J."/>
            <person name="Ferrer M."/>
        </authorList>
    </citation>
    <scope>NUCLEOTIDE SEQUENCE</scope>
</reference>
<name>T0ZFJ0_9ZZZZ</name>
<evidence type="ECO:0000256" key="2">
    <source>
        <dbReference type="ARBA" id="ARBA00022598"/>
    </source>
</evidence>
<evidence type="ECO:0000256" key="1">
    <source>
        <dbReference type="ARBA" id="ARBA00013160"/>
    </source>
</evidence>
<protein>
    <recommendedName>
        <fullName evidence="1">tyrosine--tRNA ligase</fullName>
        <ecNumber evidence="1">6.1.1.1</ecNumber>
    </recommendedName>
    <alternativeName>
        <fullName evidence="7">Tyrosyl-tRNA synthetase</fullName>
    </alternativeName>
</protein>
<dbReference type="InterPro" id="IPR050489">
    <property type="entry name" value="Tyr-tRNA_synthase"/>
</dbReference>
<dbReference type="Pfam" id="PF00579">
    <property type="entry name" value="tRNA-synt_1b"/>
    <property type="match status" value="1"/>
</dbReference>
<dbReference type="GO" id="GO:0005737">
    <property type="term" value="C:cytoplasm"/>
    <property type="evidence" value="ECO:0007669"/>
    <property type="project" value="TreeGrafter"/>
</dbReference>
<dbReference type="AlphaFoldDB" id="T0ZFJ0"/>
<dbReference type="InterPro" id="IPR002305">
    <property type="entry name" value="aa-tRNA-synth_Ic"/>
</dbReference>
<dbReference type="Gene3D" id="3.40.50.620">
    <property type="entry name" value="HUPs"/>
    <property type="match status" value="1"/>
</dbReference>
<evidence type="ECO:0000256" key="8">
    <source>
        <dbReference type="ARBA" id="ARBA00048248"/>
    </source>
</evidence>